<gene>
    <name evidence="1" type="ORF">GWO12_12160</name>
</gene>
<dbReference type="EMBL" id="JAACAK010000096">
    <property type="protein sequence ID" value="NIR75846.1"/>
    <property type="molecule type" value="Genomic_DNA"/>
</dbReference>
<accession>A0AAE4ZBG3</accession>
<reference evidence="1 2" key="1">
    <citation type="submission" date="2020-01" db="EMBL/GenBank/DDBJ databases">
        <title>Genomes assembled from Gulf of Kutch pelagic sediment metagenomes.</title>
        <authorList>
            <person name="Chandrashekar M."/>
            <person name="Mahajan M.S."/>
            <person name="Dave K.J."/>
            <person name="Vatsa P."/>
            <person name="Nathani N.M."/>
        </authorList>
    </citation>
    <scope>NUCLEOTIDE SEQUENCE [LARGE SCALE GENOMIC DNA]</scope>
    <source>
        <strain evidence="1">KS3-K002</strain>
    </source>
</reference>
<sequence length="80" mass="8869">MGKKRGLEHELKEAYATILARRADERRAACPAPDTLLAIVENTIGQARRLELLDHVAGCGACLREFRLLQSIAEGRRALD</sequence>
<protein>
    <recommendedName>
        <fullName evidence="3">Zinc-finger domain-containing protein</fullName>
    </recommendedName>
</protein>
<name>A0AAE4ZBG3_9BACT</name>
<proteinExistence type="predicted"/>
<evidence type="ECO:0000313" key="1">
    <source>
        <dbReference type="EMBL" id="NIR75846.1"/>
    </source>
</evidence>
<comment type="caution">
    <text evidence="1">The sequence shown here is derived from an EMBL/GenBank/DDBJ whole genome shotgun (WGS) entry which is preliminary data.</text>
</comment>
<evidence type="ECO:0008006" key="3">
    <source>
        <dbReference type="Google" id="ProtNLM"/>
    </source>
</evidence>
<dbReference type="Proteomes" id="UP000702544">
    <property type="component" value="Unassembled WGS sequence"/>
</dbReference>
<organism evidence="1 2">
    <name type="scientific">Candidatus Kutchimonas denitrificans</name>
    <dbReference type="NCBI Taxonomy" id="3056748"/>
    <lineage>
        <taxon>Bacteria</taxon>
        <taxon>Pseudomonadati</taxon>
        <taxon>Gemmatimonadota</taxon>
        <taxon>Gemmatimonadia</taxon>
        <taxon>Candidatus Palauibacterales</taxon>
        <taxon>Candidatus Palauibacteraceae</taxon>
        <taxon>Candidatus Kutchimonas</taxon>
    </lineage>
</organism>
<dbReference type="AlphaFoldDB" id="A0AAE4ZBG3"/>
<evidence type="ECO:0000313" key="2">
    <source>
        <dbReference type="Proteomes" id="UP000702544"/>
    </source>
</evidence>